<evidence type="ECO:0000313" key="1">
    <source>
        <dbReference type="EMBL" id="TFK84506.1"/>
    </source>
</evidence>
<reference evidence="1 2" key="1">
    <citation type="journal article" date="2019" name="Nat. Ecol. Evol.">
        <title>Megaphylogeny resolves global patterns of mushroom evolution.</title>
        <authorList>
            <person name="Varga T."/>
            <person name="Krizsan K."/>
            <person name="Foldi C."/>
            <person name="Dima B."/>
            <person name="Sanchez-Garcia M."/>
            <person name="Sanchez-Ramirez S."/>
            <person name="Szollosi G.J."/>
            <person name="Szarkandi J.G."/>
            <person name="Papp V."/>
            <person name="Albert L."/>
            <person name="Andreopoulos W."/>
            <person name="Angelini C."/>
            <person name="Antonin V."/>
            <person name="Barry K.W."/>
            <person name="Bougher N.L."/>
            <person name="Buchanan P."/>
            <person name="Buyck B."/>
            <person name="Bense V."/>
            <person name="Catcheside P."/>
            <person name="Chovatia M."/>
            <person name="Cooper J."/>
            <person name="Damon W."/>
            <person name="Desjardin D."/>
            <person name="Finy P."/>
            <person name="Geml J."/>
            <person name="Haridas S."/>
            <person name="Hughes K."/>
            <person name="Justo A."/>
            <person name="Karasinski D."/>
            <person name="Kautmanova I."/>
            <person name="Kiss B."/>
            <person name="Kocsube S."/>
            <person name="Kotiranta H."/>
            <person name="LaButti K.M."/>
            <person name="Lechner B.E."/>
            <person name="Liimatainen K."/>
            <person name="Lipzen A."/>
            <person name="Lukacs Z."/>
            <person name="Mihaltcheva S."/>
            <person name="Morgado L.N."/>
            <person name="Niskanen T."/>
            <person name="Noordeloos M.E."/>
            <person name="Ohm R.A."/>
            <person name="Ortiz-Santana B."/>
            <person name="Ovrebo C."/>
            <person name="Racz N."/>
            <person name="Riley R."/>
            <person name="Savchenko A."/>
            <person name="Shiryaev A."/>
            <person name="Soop K."/>
            <person name="Spirin V."/>
            <person name="Szebenyi C."/>
            <person name="Tomsovsky M."/>
            <person name="Tulloss R.E."/>
            <person name="Uehling J."/>
            <person name="Grigoriev I.V."/>
            <person name="Vagvolgyi C."/>
            <person name="Papp T."/>
            <person name="Martin F.M."/>
            <person name="Miettinen O."/>
            <person name="Hibbett D.S."/>
            <person name="Nagy L.G."/>
        </authorList>
    </citation>
    <scope>NUCLEOTIDE SEQUENCE [LARGE SCALE GENOMIC DNA]</scope>
    <source>
        <strain evidence="1 2">HHB13444</strain>
    </source>
</reference>
<evidence type="ECO:0008006" key="3">
    <source>
        <dbReference type="Google" id="ProtNLM"/>
    </source>
</evidence>
<gene>
    <name evidence="1" type="ORF">K466DRAFT_601948</name>
</gene>
<accession>A0A5C3P4C8</accession>
<protein>
    <recommendedName>
        <fullName evidence="3">F-box domain-containing protein</fullName>
    </recommendedName>
</protein>
<name>A0A5C3P4C8_9APHY</name>
<evidence type="ECO:0000313" key="2">
    <source>
        <dbReference type="Proteomes" id="UP000308197"/>
    </source>
</evidence>
<sequence length="408" mass="46689">MNHSRLPLEVCEAIIDACGCENYLRLRYDTLRACALTCKSWQPRSRYNLLRRVRFRRPHQVERFLDTIIADPPLADLVHELHITPADAHRHGFFSIANPALVKRLRGLQKLVLGQFDWNSLPPFYYAFIGKFNSVSILEVSNIVFHAPGDIVRLVWSLPKLNELSCGLNEFTMTSSAEDCMNLCALRMRMRSACRELHTLSLWSLNNFPPVISAFGTMVVDLCLYQPDSLWPWVDLCDSVAQYNYLRSIILSFDVSRAPARQLAASDTAVVTAVKERDPFVVISEQITSLLRSIRSDFMHTISLRLAPTMDEGKDGVRSFTYHSDRAHAIDHLFGPEVRDIMVSGPLARLALLRVHLQENSLAHGPEWWCKILRERLGPVPREIRVHVDYYAPEVSRGKYSYAQLWLA</sequence>
<dbReference type="EMBL" id="ML211312">
    <property type="protein sequence ID" value="TFK84506.1"/>
    <property type="molecule type" value="Genomic_DNA"/>
</dbReference>
<dbReference type="AlphaFoldDB" id="A0A5C3P4C8"/>
<organism evidence="1 2">
    <name type="scientific">Polyporus arcularius HHB13444</name>
    <dbReference type="NCBI Taxonomy" id="1314778"/>
    <lineage>
        <taxon>Eukaryota</taxon>
        <taxon>Fungi</taxon>
        <taxon>Dikarya</taxon>
        <taxon>Basidiomycota</taxon>
        <taxon>Agaricomycotina</taxon>
        <taxon>Agaricomycetes</taxon>
        <taxon>Polyporales</taxon>
        <taxon>Polyporaceae</taxon>
        <taxon>Polyporus</taxon>
    </lineage>
</organism>
<keyword evidence="2" id="KW-1185">Reference proteome</keyword>
<proteinExistence type="predicted"/>
<dbReference type="Proteomes" id="UP000308197">
    <property type="component" value="Unassembled WGS sequence"/>
</dbReference>
<dbReference type="InParanoid" id="A0A5C3P4C8"/>
<dbReference type="SUPFAM" id="SSF52047">
    <property type="entry name" value="RNI-like"/>
    <property type="match status" value="1"/>
</dbReference>